<gene>
    <name evidence="2" type="ORF">GCM10011309_26490</name>
</gene>
<dbReference type="Proteomes" id="UP000600865">
    <property type="component" value="Unassembled WGS sequence"/>
</dbReference>
<feature type="domain" description="DUF6916" evidence="1">
    <location>
        <begin position="9"/>
        <end position="110"/>
    </location>
</feature>
<proteinExistence type="predicted"/>
<protein>
    <recommendedName>
        <fullName evidence="1">DUF6916 domain-containing protein</fullName>
    </recommendedName>
</protein>
<dbReference type="RefSeq" id="WP_373298710.1">
    <property type="nucleotide sequence ID" value="NZ_BMYV01000003.1"/>
</dbReference>
<reference evidence="2 3" key="1">
    <citation type="journal article" date="2014" name="Int. J. Syst. Evol. Microbiol.">
        <title>Complete genome sequence of Corynebacterium casei LMG S-19264T (=DSM 44701T), isolated from a smear-ripened cheese.</title>
        <authorList>
            <consortium name="US DOE Joint Genome Institute (JGI-PGF)"/>
            <person name="Walter F."/>
            <person name="Albersmeier A."/>
            <person name="Kalinowski J."/>
            <person name="Ruckert C."/>
        </authorList>
    </citation>
    <scope>NUCLEOTIDE SEQUENCE [LARGE SCALE GENOMIC DNA]</scope>
    <source>
        <strain evidence="2 3">KCTC 23968</strain>
    </source>
</reference>
<organism evidence="2 3">
    <name type="scientific">Litorimonas cladophorae</name>
    <dbReference type="NCBI Taxonomy" id="1220491"/>
    <lineage>
        <taxon>Bacteria</taxon>
        <taxon>Pseudomonadati</taxon>
        <taxon>Pseudomonadota</taxon>
        <taxon>Alphaproteobacteria</taxon>
        <taxon>Maricaulales</taxon>
        <taxon>Robiginitomaculaceae</taxon>
    </lineage>
</organism>
<dbReference type="InterPro" id="IPR054209">
    <property type="entry name" value="DUF6916"/>
</dbReference>
<sequence length="111" mass="12664">MTIDPITATAETFKPFLKQSFQVQTESGPIEVILDNIKIYENSGVRDSHLEIDSRVYPIRQAFALTFEGPREPTLVPQIYTITHPEAGLLELFISGFRQDHSCMLYESIFN</sequence>
<evidence type="ECO:0000259" key="1">
    <source>
        <dbReference type="Pfam" id="PF21880"/>
    </source>
</evidence>
<keyword evidence="3" id="KW-1185">Reference proteome</keyword>
<dbReference type="Pfam" id="PF21880">
    <property type="entry name" value="DUF6916"/>
    <property type="match status" value="1"/>
</dbReference>
<accession>A0A918KTB9</accession>
<evidence type="ECO:0000313" key="3">
    <source>
        <dbReference type="Proteomes" id="UP000600865"/>
    </source>
</evidence>
<name>A0A918KTB9_9PROT</name>
<evidence type="ECO:0000313" key="2">
    <source>
        <dbReference type="EMBL" id="GGX74993.1"/>
    </source>
</evidence>
<dbReference type="AlphaFoldDB" id="A0A918KTB9"/>
<comment type="caution">
    <text evidence="2">The sequence shown here is derived from an EMBL/GenBank/DDBJ whole genome shotgun (WGS) entry which is preliminary data.</text>
</comment>
<dbReference type="EMBL" id="BMYV01000003">
    <property type="protein sequence ID" value="GGX74993.1"/>
    <property type="molecule type" value="Genomic_DNA"/>
</dbReference>